<dbReference type="EMBL" id="LR633966">
    <property type="protein sequence ID" value="VUX54840.1"/>
    <property type="molecule type" value="Genomic_DNA"/>
</dbReference>
<protein>
    <submittedName>
        <fullName evidence="2">Uncharacterized protein</fullName>
    </submittedName>
</protein>
<dbReference type="AlphaFoldDB" id="A0A7D9D1Y2"/>
<accession>A0A7D9D1Y2</accession>
<gene>
    <name evidence="2" type="ORF">JTBB02_V1_10019</name>
</gene>
<proteinExistence type="predicted"/>
<feature type="region of interest" description="Disordered" evidence="1">
    <location>
        <begin position="18"/>
        <end position="75"/>
    </location>
</feature>
<evidence type="ECO:0000256" key="1">
    <source>
        <dbReference type="SAM" id="MobiDB-lite"/>
    </source>
</evidence>
<organism evidence="2">
    <name type="scientific">uncultured Woeseiaceae bacterium</name>
    <dbReference type="NCBI Taxonomy" id="1983305"/>
    <lineage>
        <taxon>Bacteria</taxon>
        <taxon>Pseudomonadati</taxon>
        <taxon>Pseudomonadota</taxon>
        <taxon>Gammaproteobacteria</taxon>
        <taxon>Woeseiales</taxon>
        <taxon>Woeseiaceae</taxon>
        <taxon>environmental samples</taxon>
    </lineage>
</organism>
<name>A0A7D9D1Y2_9GAMM</name>
<sequence>MNTGLRNNNFIGELKDRKFGSSAKSVGRNDALGVRKELKAHPDPNSEKMELQHSHRLGGKERDANQDYPKSGSETRVVRLWTNTLDGERTVGVGSGDSTSS</sequence>
<feature type="compositionally biased region" description="Basic and acidic residues" evidence="1">
    <location>
        <begin position="33"/>
        <end position="65"/>
    </location>
</feature>
<reference evidence="2" key="1">
    <citation type="submission" date="2019-07" db="EMBL/GenBank/DDBJ databases">
        <authorList>
            <person name="Weber M."/>
            <person name="Kostadinov I."/>
            <person name="Kostadinov D I."/>
        </authorList>
    </citation>
    <scope>NUCLEOTIDE SEQUENCE</scope>
    <source>
        <strain evidence="2">Gfbio:sag-sample-b02:053724c1-46a9-4a36-b237-ea2bf867836b</strain>
    </source>
</reference>
<evidence type="ECO:0000313" key="2">
    <source>
        <dbReference type="EMBL" id="VUX54840.1"/>
    </source>
</evidence>